<reference evidence="1" key="1">
    <citation type="submission" date="2014-11" db="EMBL/GenBank/DDBJ databases">
        <authorList>
            <person name="Amaro Gonzalez C."/>
        </authorList>
    </citation>
    <scope>NUCLEOTIDE SEQUENCE</scope>
</reference>
<reference evidence="1" key="2">
    <citation type="journal article" date="2015" name="Fish Shellfish Immunol.">
        <title>Early steps in the European eel (Anguilla anguilla)-Vibrio vulnificus interaction in the gills: Role of the RtxA13 toxin.</title>
        <authorList>
            <person name="Callol A."/>
            <person name="Pajuelo D."/>
            <person name="Ebbesson L."/>
            <person name="Teles M."/>
            <person name="MacKenzie S."/>
            <person name="Amaro C."/>
        </authorList>
    </citation>
    <scope>NUCLEOTIDE SEQUENCE</scope>
</reference>
<name>A0A0E9WSA4_ANGAN</name>
<proteinExistence type="predicted"/>
<organism evidence="1">
    <name type="scientific">Anguilla anguilla</name>
    <name type="common">European freshwater eel</name>
    <name type="synonym">Muraena anguilla</name>
    <dbReference type="NCBI Taxonomy" id="7936"/>
    <lineage>
        <taxon>Eukaryota</taxon>
        <taxon>Metazoa</taxon>
        <taxon>Chordata</taxon>
        <taxon>Craniata</taxon>
        <taxon>Vertebrata</taxon>
        <taxon>Euteleostomi</taxon>
        <taxon>Actinopterygii</taxon>
        <taxon>Neopterygii</taxon>
        <taxon>Teleostei</taxon>
        <taxon>Anguilliformes</taxon>
        <taxon>Anguillidae</taxon>
        <taxon>Anguilla</taxon>
    </lineage>
</organism>
<dbReference type="AlphaFoldDB" id="A0A0E9WSA4"/>
<sequence>MPHKASCTCQKKVARHLMADTTAIFPIPPSFTYSLSGGRRQGSANQPSHCSQCTHLKHVPPFRRIKKS</sequence>
<protein>
    <submittedName>
        <fullName evidence="1">Uncharacterized protein</fullName>
    </submittedName>
</protein>
<accession>A0A0E9WSA4</accession>
<dbReference type="EMBL" id="GBXM01016234">
    <property type="protein sequence ID" value="JAH92343.1"/>
    <property type="molecule type" value="Transcribed_RNA"/>
</dbReference>
<evidence type="ECO:0000313" key="1">
    <source>
        <dbReference type="EMBL" id="JAH92343.1"/>
    </source>
</evidence>